<dbReference type="Proteomes" id="UP000321772">
    <property type="component" value="Chromosome"/>
</dbReference>
<organism evidence="5 6">
    <name type="scientific">Loigolactobacillus coryniformis</name>
    <dbReference type="NCBI Taxonomy" id="1610"/>
    <lineage>
        <taxon>Bacteria</taxon>
        <taxon>Bacillati</taxon>
        <taxon>Bacillota</taxon>
        <taxon>Bacilli</taxon>
        <taxon>Lactobacillales</taxon>
        <taxon>Lactobacillaceae</taxon>
        <taxon>Loigolactobacillus</taxon>
    </lineage>
</organism>
<evidence type="ECO:0000256" key="1">
    <source>
        <dbReference type="ARBA" id="ARBA00022448"/>
    </source>
</evidence>
<evidence type="ECO:0000259" key="4">
    <source>
        <dbReference type="Pfam" id="PF00005"/>
    </source>
</evidence>
<dbReference type="PANTHER" id="PTHR42939:SF1">
    <property type="entry name" value="ABC TRANSPORTER ATP-BINDING PROTEIN ALBC-RELATED"/>
    <property type="match status" value="1"/>
</dbReference>
<dbReference type="PANTHER" id="PTHR42939">
    <property type="entry name" value="ABC TRANSPORTER ATP-BINDING PROTEIN ALBC-RELATED"/>
    <property type="match status" value="1"/>
</dbReference>
<dbReference type="InterPro" id="IPR027417">
    <property type="entry name" value="P-loop_NTPase"/>
</dbReference>
<dbReference type="SUPFAM" id="SSF52540">
    <property type="entry name" value="P-loop containing nucleoside triphosphate hydrolases"/>
    <property type="match status" value="1"/>
</dbReference>
<keyword evidence="3 5" id="KW-0067">ATP-binding</keyword>
<gene>
    <name evidence="5" type="ORF">FGL77_04045</name>
</gene>
<accession>A0A5B8TE07</accession>
<evidence type="ECO:0000256" key="3">
    <source>
        <dbReference type="ARBA" id="ARBA00022840"/>
    </source>
</evidence>
<protein>
    <submittedName>
        <fullName evidence="5">ATP-binding cassette domain-containing protein</fullName>
    </submittedName>
</protein>
<evidence type="ECO:0000256" key="2">
    <source>
        <dbReference type="ARBA" id="ARBA00022741"/>
    </source>
</evidence>
<dbReference type="GO" id="GO:0016887">
    <property type="term" value="F:ATP hydrolysis activity"/>
    <property type="evidence" value="ECO:0007669"/>
    <property type="project" value="InterPro"/>
</dbReference>
<reference evidence="5 6" key="1">
    <citation type="submission" date="2019-06" db="EMBL/GenBank/DDBJ databases">
        <title>Genome analyses of bacteria isolated from kimchi.</title>
        <authorList>
            <person name="Lee S."/>
            <person name="Ahn S."/>
            <person name="Roh S."/>
        </authorList>
    </citation>
    <scope>NUCLEOTIDE SEQUENCE [LARGE SCALE GENOMIC DNA]</scope>
    <source>
        <strain evidence="5 6">CBA3616</strain>
    </source>
</reference>
<dbReference type="RefSeq" id="WP_146988416.1">
    <property type="nucleotide sequence ID" value="NZ_CP042392.1"/>
</dbReference>
<dbReference type="EMBL" id="CP042392">
    <property type="protein sequence ID" value="QEA52560.1"/>
    <property type="molecule type" value="Genomic_DNA"/>
</dbReference>
<keyword evidence="2" id="KW-0547">Nucleotide-binding</keyword>
<dbReference type="InterPro" id="IPR003439">
    <property type="entry name" value="ABC_transporter-like_ATP-bd"/>
</dbReference>
<evidence type="ECO:0000313" key="6">
    <source>
        <dbReference type="Proteomes" id="UP000321772"/>
    </source>
</evidence>
<dbReference type="Gene3D" id="3.40.50.300">
    <property type="entry name" value="P-loop containing nucleotide triphosphate hydrolases"/>
    <property type="match status" value="1"/>
</dbReference>
<dbReference type="InterPro" id="IPR051782">
    <property type="entry name" value="ABC_Transporter_VariousFunc"/>
</dbReference>
<dbReference type="AlphaFoldDB" id="A0A5B8TE07"/>
<dbReference type="Pfam" id="PF00005">
    <property type="entry name" value="ABC_tran"/>
    <property type="match status" value="1"/>
</dbReference>
<proteinExistence type="predicted"/>
<keyword evidence="1" id="KW-0813">Transport</keyword>
<sequence>MSSLKVTQINKSFQQPLLQDISFTLAEPGIYGLLGRNGVGKSTLLKIITNRIFPDSGQVMLDGEPLAENPQQLTNIF</sequence>
<name>A0A5B8TE07_9LACO</name>
<dbReference type="GO" id="GO:0005524">
    <property type="term" value="F:ATP binding"/>
    <property type="evidence" value="ECO:0007669"/>
    <property type="project" value="UniProtKB-KW"/>
</dbReference>
<feature type="domain" description="ABC transporter" evidence="4">
    <location>
        <begin position="18"/>
        <end position="69"/>
    </location>
</feature>
<evidence type="ECO:0000313" key="5">
    <source>
        <dbReference type="EMBL" id="QEA52560.1"/>
    </source>
</evidence>